<organism evidence="10 11">
    <name type="scientific">Drosophila lebanonensis</name>
    <name type="common">Fruit fly</name>
    <name type="synonym">Scaptodrosophila lebanonensis</name>
    <dbReference type="NCBI Taxonomy" id="7225"/>
    <lineage>
        <taxon>Eukaryota</taxon>
        <taxon>Metazoa</taxon>
        <taxon>Ecdysozoa</taxon>
        <taxon>Arthropoda</taxon>
        <taxon>Hexapoda</taxon>
        <taxon>Insecta</taxon>
        <taxon>Pterygota</taxon>
        <taxon>Neoptera</taxon>
        <taxon>Endopterygota</taxon>
        <taxon>Diptera</taxon>
        <taxon>Brachycera</taxon>
        <taxon>Muscomorpha</taxon>
        <taxon>Ephydroidea</taxon>
        <taxon>Drosophilidae</taxon>
        <taxon>Scaptodrosophila</taxon>
    </lineage>
</organism>
<evidence type="ECO:0000256" key="7">
    <source>
        <dbReference type="PROSITE-ProRule" id="PRU00282"/>
    </source>
</evidence>
<evidence type="ECO:0000256" key="9">
    <source>
        <dbReference type="SAM" id="Phobius"/>
    </source>
</evidence>
<dbReference type="RefSeq" id="XP_030387842.1">
    <property type="nucleotide sequence ID" value="XM_030531982.1"/>
</dbReference>
<name>A0A6J2UKU0_DROLE</name>
<feature type="repeat" description="Solcar" evidence="7">
    <location>
        <begin position="110"/>
        <end position="198"/>
    </location>
</feature>
<dbReference type="CTD" id="37983"/>
<dbReference type="Pfam" id="PF00153">
    <property type="entry name" value="Mito_carr"/>
    <property type="match status" value="3"/>
</dbReference>
<keyword evidence="4 7" id="KW-0812">Transmembrane</keyword>
<keyword evidence="5" id="KW-0677">Repeat</keyword>
<feature type="repeat" description="Solcar" evidence="7">
    <location>
        <begin position="211"/>
        <end position="309"/>
    </location>
</feature>
<gene>
    <name evidence="11" type="primary">LOC115634324</name>
</gene>
<dbReference type="OrthoDB" id="18574at2759"/>
<dbReference type="AlphaFoldDB" id="A0A6J2UKU0"/>
<comment type="subcellular location">
    <subcellularLocation>
        <location evidence="1">Membrane</location>
        <topology evidence="1">Multi-pass membrane protein</topology>
    </subcellularLocation>
</comment>
<evidence type="ECO:0000256" key="5">
    <source>
        <dbReference type="ARBA" id="ARBA00022737"/>
    </source>
</evidence>
<dbReference type="GO" id="GO:0055085">
    <property type="term" value="P:transmembrane transport"/>
    <property type="evidence" value="ECO:0007669"/>
    <property type="project" value="InterPro"/>
</dbReference>
<dbReference type="SUPFAM" id="SSF103506">
    <property type="entry name" value="Mitochondrial carrier"/>
    <property type="match status" value="1"/>
</dbReference>
<evidence type="ECO:0000256" key="4">
    <source>
        <dbReference type="ARBA" id="ARBA00022692"/>
    </source>
</evidence>
<evidence type="ECO:0000313" key="11">
    <source>
        <dbReference type="RefSeq" id="XP_030387842.1"/>
    </source>
</evidence>
<keyword evidence="9" id="KW-1133">Transmembrane helix</keyword>
<dbReference type="Gene3D" id="1.50.40.10">
    <property type="entry name" value="Mitochondrial carrier domain"/>
    <property type="match status" value="1"/>
</dbReference>
<reference evidence="11" key="1">
    <citation type="submission" date="2025-08" db="UniProtKB">
        <authorList>
            <consortium name="RefSeq"/>
        </authorList>
    </citation>
    <scope>IDENTIFICATION</scope>
    <source>
        <strain evidence="11">11010-0011.00</strain>
        <tissue evidence="11">Whole body</tissue>
    </source>
</reference>
<evidence type="ECO:0000313" key="10">
    <source>
        <dbReference type="Proteomes" id="UP000504634"/>
    </source>
</evidence>
<comment type="similarity">
    <text evidence="2 8">Belongs to the mitochondrial carrier (TC 2.A.29) family.</text>
</comment>
<evidence type="ECO:0000256" key="2">
    <source>
        <dbReference type="ARBA" id="ARBA00006375"/>
    </source>
</evidence>
<evidence type="ECO:0000256" key="8">
    <source>
        <dbReference type="RuleBase" id="RU000488"/>
    </source>
</evidence>
<dbReference type="PANTHER" id="PTHR24089">
    <property type="entry name" value="SOLUTE CARRIER FAMILY 25"/>
    <property type="match status" value="1"/>
</dbReference>
<feature type="repeat" description="Solcar" evidence="7">
    <location>
        <begin position="8"/>
        <end position="100"/>
    </location>
</feature>
<sequence length="335" mass="37471">MTSDNSPTVQLMQAVSGGLSGACTRFITQPFDVLKIRFQMQVEPVADHHHSKYRGTLHALAEIYREEGIRGIWKGHNVGQMTSITYALVQFWSYEQFSSAFTKNAFFKERDGLRYFLSGGLAGCLGVTASQPFDLIRTMVVASDPKSHSSEMSTMRGLVTVWKLRGVRGLFRGLTFTLAQIFPLVGLNFLLYKNFNKMVILLKRRIMGPGDGLLLPPTLFVNGALAGVLSKAIVYPADFLKKRIQLGGFSHDRNMFGRNPNCPTLRECIVSTLEHEGIMGFYKGLLPTLVKSGLATAVYFTFYDTMKLLFITPLKEREAKENARNADYSWPSPAK</sequence>
<dbReference type="InterPro" id="IPR023395">
    <property type="entry name" value="MCP_dom_sf"/>
</dbReference>
<feature type="transmembrane region" description="Helical" evidence="9">
    <location>
        <begin position="212"/>
        <end position="234"/>
    </location>
</feature>
<evidence type="ECO:0000256" key="6">
    <source>
        <dbReference type="ARBA" id="ARBA00023136"/>
    </source>
</evidence>
<evidence type="ECO:0000256" key="1">
    <source>
        <dbReference type="ARBA" id="ARBA00004141"/>
    </source>
</evidence>
<keyword evidence="6 7" id="KW-0472">Membrane</keyword>
<keyword evidence="10" id="KW-1185">Reference proteome</keyword>
<dbReference type="Proteomes" id="UP000504634">
    <property type="component" value="Unplaced"/>
</dbReference>
<dbReference type="InterPro" id="IPR018108">
    <property type="entry name" value="MCP_transmembrane"/>
</dbReference>
<keyword evidence="3 8" id="KW-0813">Transport</keyword>
<feature type="transmembrane region" description="Helical" evidence="9">
    <location>
        <begin position="173"/>
        <end position="192"/>
    </location>
</feature>
<dbReference type="InterPro" id="IPR002067">
    <property type="entry name" value="MCP"/>
</dbReference>
<dbReference type="PRINTS" id="PR00926">
    <property type="entry name" value="MITOCARRIER"/>
</dbReference>
<dbReference type="FunFam" id="1.50.40.10:FF:000202">
    <property type="entry name" value="AT11877p"/>
    <property type="match status" value="1"/>
</dbReference>
<evidence type="ECO:0000256" key="3">
    <source>
        <dbReference type="ARBA" id="ARBA00022448"/>
    </source>
</evidence>
<accession>A0A6J2UKU0</accession>
<dbReference type="GO" id="GO:0016020">
    <property type="term" value="C:membrane"/>
    <property type="evidence" value="ECO:0007669"/>
    <property type="project" value="UniProtKB-SubCell"/>
</dbReference>
<protein>
    <submittedName>
        <fullName evidence="11">Mitochondrial thiamine pyrophosphate carrier</fullName>
    </submittedName>
</protein>
<dbReference type="PROSITE" id="PS50920">
    <property type="entry name" value="SOLCAR"/>
    <property type="match status" value="3"/>
</dbReference>
<proteinExistence type="inferred from homology"/>
<dbReference type="GeneID" id="115634324"/>